<protein>
    <recommendedName>
        <fullName evidence="1">NTF2 domain-containing protein</fullName>
    </recommendedName>
</protein>
<feature type="domain" description="NTF2" evidence="1">
    <location>
        <begin position="23"/>
        <end position="148"/>
    </location>
</feature>
<dbReference type="EMBL" id="CABVLU010000003">
    <property type="protein sequence ID" value="VVT53337.1"/>
    <property type="molecule type" value="Genomic_DNA"/>
</dbReference>
<evidence type="ECO:0000259" key="1">
    <source>
        <dbReference type="PROSITE" id="PS50177"/>
    </source>
</evidence>
<reference evidence="2 3" key="1">
    <citation type="submission" date="2019-09" db="EMBL/GenBank/DDBJ databases">
        <authorList>
            <person name="Brejova B."/>
        </authorList>
    </citation>
    <scope>NUCLEOTIDE SEQUENCE [LARGE SCALE GENOMIC DNA]</scope>
</reference>
<dbReference type="AlphaFoldDB" id="A0A5E8BV79"/>
<dbReference type="Proteomes" id="UP000398389">
    <property type="component" value="Unassembled WGS sequence"/>
</dbReference>
<dbReference type="Gene3D" id="3.10.450.50">
    <property type="match status" value="1"/>
</dbReference>
<dbReference type="InterPro" id="IPR019488">
    <property type="entry name" value="Nucl_pore_RNA_shuttling_Mtr2"/>
</dbReference>
<dbReference type="PROSITE" id="PS50177">
    <property type="entry name" value="NTF2_DOMAIN"/>
    <property type="match status" value="1"/>
</dbReference>
<name>A0A5E8BV79_9ASCO</name>
<keyword evidence="3" id="KW-1185">Reference proteome</keyword>
<evidence type="ECO:0000313" key="3">
    <source>
        <dbReference type="Proteomes" id="UP000398389"/>
    </source>
</evidence>
<proteinExistence type="predicted"/>
<dbReference type="InterPro" id="IPR018222">
    <property type="entry name" value="Nuclear_transport_factor_2_euk"/>
</dbReference>
<evidence type="ECO:0000313" key="2">
    <source>
        <dbReference type="EMBL" id="VVT53337.1"/>
    </source>
</evidence>
<organism evidence="2 3">
    <name type="scientific">Magnusiomyces paraingens</name>
    <dbReference type="NCBI Taxonomy" id="2606893"/>
    <lineage>
        <taxon>Eukaryota</taxon>
        <taxon>Fungi</taxon>
        <taxon>Dikarya</taxon>
        <taxon>Ascomycota</taxon>
        <taxon>Saccharomycotina</taxon>
        <taxon>Dipodascomycetes</taxon>
        <taxon>Dipodascales</taxon>
        <taxon>Dipodascaceae</taxon>
        <taxon>Magnusiomyces</taxon>
    </lineage>
</organism>
<sequence length="158" mass="16788">MYRASTSNVPPEVQNAVIAAANEAERFIRRFFYALDNSQTSSSSPVLSYLVPDAAIVWTGTPIQGRDAFAQIIATGLPAGGKHDISSLDVHPLDANGQAVVSVSGRSKIGAERGQNQFGFAAVLRLVRDMSPGASAGDVLISSLSYRYTFRPDDATVI</sequence>
<dbReference type="InterPro" id="IPR032710">
    <property type="entry name" value="NTF2-like_dom_sf"/>
</dbReference>
<gene>
    <name evidence="2" type="ORF">SAPINGB_P003522</name>
</gene>
<dbReference type="GeneID" id="43582340"/>
<dbReference type="SUPFAM" id="SSF54427">
    <property type="entry name" value="NTF2-like"/>
    <property type="match status" value="1"/>
</dbReference>
<dbReference type="RefSeq" id="XP_031854131.1">
    <property type="nucleotide sequence ID" value="XM_031998240.1"/>
</dbReference>
<accession>A0A5E8BV79</accession>
<dbReference type="Pfam" id="PF10429">
    <property type="entry name" value="Mtr2"/>
    <property type="match status" value="1"/>
</dbReference>